<dbReference type="EMBL" id="JOMM01000072">
    <property type="protein sequence ID" value="OUI80520.1"/>
    <property type="molecule type" value="Genomic_DNA"/>
</dbReference>
<proteinExistence type="predicted"/>
<feature type="domain" description="HNH nuclease" evidence="1">
    <location>
        <begin position="269"/>
        <end position="320"/>
    </location>
</feature>
<reference evidence="2 3" key="1">
    <citation type="submission" date="2014-06" db="EMBL/GenBank/DDBJ databases">
        <authorList>
            <person name="Ju J."/>
            <person name="Zhang J."/>
        </authorList>
    </citation>
    <scope>NUCLEOTIDE SEQUENCE [LARGE SCALE GENOMIC DNA]</scope>
    <source>
        <strain evidence="2">DmW_042</strain>
    </source>
</reference>
<dbReference type="Pfam" id="PF13391">
    <property type="entry name" value="HNH_2"/>
    <property type="match status" value="1"/>
</dbReference>
<protein>
    <recommendedName>
        <fullName evidence="1">HNH nuclease domain-containing protein</fullName>
    </recommendedName>
</protein>
<gene>
    <name evidence="2" type="ORF">HC62_17045</name>
</gene>
<name>A0A252A0A8_9PROT</name>
<dbReference type="RefSeq" id="WP_176364905.1">
    <property type="nucleotide sequence ID" value="NZ_JOMM01000072.1"/>
</dbReference>
<evidence type="ECO:0000259" key="1">
    <source>
        <dbReference type="Pfam" id="PF13391"/>
    </source>
</evidence>
<dbReference type="Proteomes" id="UP000194565">
    <property type="component" value="Unassembled WGS sequence"/>
</dbReference>
<dbReference type="InterPro" id="IPR003615">
    <property type="entry name" value="HNH_nuc"/>
</dbReference>
<evidence type="ECO:0000313" key="2">
    <source>
        <dbReference type="EMBL" id="OUI80520.1"/>
    </source>
</evidence>
<organism evidence="2 3">
    <name type="scientific">Acetobacter tropicalis</name>
    <dbReference type="NCBI Taxonomy" id="104102"/>
    <lineage>
        <taxon>Bacteria</taxon>
        <taxon>Pseudomonadati</taxon>
        <taxon>Pseudomonadota</taxon>
        <taxon>Alphaproteobacteria</taxon>
        <taxon>Acetobacterales</taxon>
        <taxon>Acetobacteraceae</taxon>
        <taxon>Acetobacter</taxon>
    </lineage>
</organism>
<dbReference type="AlphaFoldDB" id="A0A252A0A8"/>
<accession>A0A252A0A8</accession>
<comment type="caution">
    <text evidence="2">The sequence shown here is derived from an EMBL/GenBank/DDBJ whole genome shotgun (WGS) entry which is preliminary data.</text>
</comment>
<sequence length="369" mass="42609">MPRYYIKPIFWNTNDYTKPSGAKAVSGYPKEHGYGHEEWNNAPNMLFTERGIRFRAFHTESLGNAPVEDYDGQIFLFMTASHDGIQQLVGVAGKATCLISDSRRSEREQLVKRLNIDQHWQDAWELEKVRDLHGENIKKFKNSWEQDLNWIPNWKSPEDYFFWPQIPVTIDPIKITGKKRLLNMFGSYTEIDSRAAIRLMASVPMSLRTDEWSYIQQDIDASFEDSNADIEDIKEASSVALTTKQALIDARIGQGKFRQSLLENWQNICAVTRCDQPQVLRASHIKPWSVCSNSERLNSRNGLLLVANLDALFDRGLISFRSNGEMMVSKTISSFTRDLLRLPKNLIRPPTSEEDAFLDYHRNHVFVEE</sequence>
<evidence type="ECO:0000313" key="3">
    <source>
        <dbReference type="Proteomes" id="UP000194565"/>
    </source>
</evidence>